<keyword evidence="3 7" id="KW-0812">Transmembrane</keyword>
<evidence type="ECO:0000256" key="3">
    <source>
        <dbReference type="ARBA" id="ARBA00022692"/>
    </source>
</evidence>
<gene>
    <name evidence="8" type="ORF">PM006_00045</name>
</gene>
<organism evidence="8 9">
    <name type="scientific">Clostridium symbiosum</name>
    <name type="common">Bacteroides symbiosus</name>
    <dbReference type="NCBI Taxonomy" id="1512"/>
    <lineage>
        <taxon>Bacteria</taxon>
        <taxon>Bacillati</taxon>
        <taxon>Bacillota</taxon>
        <taxon>Clostridia</taxon>
        <taxon>Lachnospirales</taxon>
        <taxon>Lachnospiraceae</taxon>
        <taxon>Otoolea</taxon>
    </lineage>
</organism>
<protein>
    <submittedName>
        <fullName evidence="8">Flagellar biosynthetic protein FliO</fullName>
    </submittedName>
</protein>
<evidence type="ECO:0000256" key="6">
    <source>
        <dbReference type="SAM" id="MobiDB-lite"/>
    </source>
</evidence>
<evidence type="ECO:0000256" key="7">
    <source>
        <dbReference type="SAM" id="Phobius"/>
    </source>
</evidence>
<dbReference type="InterPro" id="IPR022781">
    <property type="entry name" value="Flagellar_biosynth_FliO"/>
</dbReference>
<dbReference type="GeneID" id="57968584"/>
<sequence length="120" mass="13229">MTALKLVLYFIVLIAILCLAYYTTKLVGNGMGRKQDSGGIRVLERTVIARDSFLLIVEIQGTVMVLGVSPAGIQKICDLESYEPPKNTQSTSFSSVFAGQLRERMSGEKDGQGRGRRDER</sequence>
<evidence type="ECO:0000313" key="8">
    <source>
        <dbReference type="EMBL" id="MDB1998599.1"/>
    </source>
</evidence>
<keyword evidence="2" id="KW-1003">Cell membrane</keyword>
<dbReference type="EMBL" id="JAQLGM010000001">
    <property type="protein sequence ID" value="MDB1998599.1"/>
    <property type="molecule type" value="Genomic_DNA"/>
</dbReference>
<name>A0AAW6AS62_CLOSY</name>
<reference evidence="8" key="1">
    <citation type="submission" date="2023-01" db="EMBL/GenBank/DDBJ databases">
        <title>Human gut microbiome strain richness.</title>
        <authorList>
            <person name="Chen-Liaw A."/>
        </authorList>
    </citation>
    <scope>NUCLEOTIDE SEQUENCE</scope>
    <source>
        <strain evidence="8">B1_m1001713B170214d0_201011</strain>
    </source>
</reference>
<keyword evidence="8" id="KW-0282">Flagellum</keyword>
<accession>A0AAW6AS62</accession>
<dbReference type="Proteomes" id="UP001300871">
    <property type="component" value="Unassembled WGS sequence"/>
</dbReference>
<keyword evidence="8" id="KW-0969">Cilium</keyword>
<keyword evidence="5 7" id="KW-0472">Membrane</keyword>
<keyword evidence="8" id="KW-0966">Cell projection</keyword>
<comment type="caution">
    <text evidence="8">The sequence shown here is derived from an EMBL/GenBank/DDBJ whole genome shotgun (WGS) entry which is preliminary data.</text>
</comment>
<evidence type="ECO:0000313" key="9">
    <source>
        <dbReference type="Proteomes" id="UP001300871"/>
    </source>
</evidence>
<evidence type="ECO:0000256" key="1">
    <source>
        <dbReference type="ARBA" id="ARBA00004236"/>
    </source>
</evidence>
<comment type="subcellular location">
    <subcellularLocation>
        <location evidence="1">Cell membrane</location>
    </subcellularLocation>
</comment>
<feature type="region of interest" description="Disordered" evidence="6">
    <location>
        <begin position="82"/>
        <end position="120"/>
    </location>
</feature>
<dbReference type="GO" id="GO:0016020">
    <property type="term" value="C:membrane"/>
    <property type="evidence" value="ECO:0007669"/>
    <property type="project" value="InterPro"/>
</dbReference>
<dbReference type="Pfam" id="PF04347">
    <property type="entry name" value="FliO"/>
    <property type="match status" value="1"/>
</dbReference>
<evidence type="ECO:0000256" key="5">
    <source>
        <dbReference type="ARBA" id="ARBA00023136"/>
    </source>
</evidence>
<evidence type="ECO:0000256" key="4">
    <source>
        <dbReference type="ARBA" id="ARBA00022989"/>
    </source>
</evidence>
<feature type="transmembrane region" description="Helical" evidence="7">
    <location>
        <begin position="6"/>
        <end position="24"/>
    </location>
</feature>
<proteinExistence type="predicted"/>
<keyword evidence="4 7" id="KW-1133">Transmembrane helix</keyword>
<feature type="compositionally biased region" description="Polar residues" evidence="6">
    <location>
        <begin position="86"/>
        <end position="97"/>
    </location>
</feature>
<dbReference type="RefSeq" id="WP_100932203.1">
    <property type="nucleotide sequence ID" value="NZ_JAAIMZ010000002.1"/>
</dbReference>
<evidence type="ECO:0000256" key="2">
    <source>
        <dbReference type="ARBA" id="ARBA00022475"/>
    </source>
</evidence>
<feature type="compositionally biased region" description="Basic and acidic residues" evidence="6">
    <location>
        <begin position="101"/>
        <end position="120"/>
    </location>
</feature>
<dbReference type="GO" id="GO:0044781">
    <property type="term" value="P:bacterial-type flagellum organization"/>
    <property type="evidence" value="ECO:0007669"/>
    <property type="project" value="InterPro"/>
</dbReference>
<dbReference type="AlphaFoldDB" id="A0AAW6AS62"/>